<dbReference type="OrthoDB" id="9631784at2759"/>
<evidence type="ECO:0000313" key="13">
    <source>
        <dbReference type="Proteomes" id="UP000648918"/>
    </source>
</evidence>
<dbReference type="PANTHER" id="PTHR11334:SF68">
    <property type="entry name" value="G-PROTEIN COUPLED RECEPTORS FAMILY 1 PROFILE DOMAIN-CONTAINING PROTEIN-RELATED"/>
    <property type="match status" value="1"/>
</dbReference>
<keyword evidence="7" id="KW-0675">Receptor</keyword>
<evidence type="ECO:0000256" key="9">
    <source>
        <dbReference type="ARBA" id="ARBA00061394"/>
    </source>
</evidence>
<dbReference type="PRINTS" id="PR02108">
    <property type="entry name" value="MRGPCRFAMILY"/>
</dbReference>
<name>A0A851ZFS3_9AVES</name>
<gene>
    <name evidence="12" type="primary">Mas1_1</name>
    <name evidence="12" type="ORF">HALSEN_R13281</name>
</gene>
<feature type="transmembrane region" description="Helical" evidence="10">
    <location>
        <begin position="55"/>
        <end position="74"/>
    </location>
</feature>
<evidence type="ECO:0000256" key="5">
    <source>
        <dbReference type="ARBA" id="ARBA00023040"/>
    </source>
</evidence>
<dbReference type="InterPro" id="IPR017452">
    <property type="entry name" value="GPCR_Rhodpsn_7TM"/>
</dbReference>
<dbReference type="InterPro" id="IPR026234">
    <property type="entry name" value="MRGPCRFAMILY"/>
</dbReference>
<dbReference type="Proteomes" id="UP000648918">
    <property type="component" value="Unassembled WGS sequence"/>
</dbReference>
<keyword evidence="4 10" id="KW-1133">Transmembrane helix</keyword>
<keyword evidence="2" id="KW-1003">Cell membrane</keyword>
<keyword evidence="3 10" id="KW-0812">Transmembrane</keyword>
<feature type="transmembrane region" description="Helical" evidence="10">
    <location>
        <begin position="194"/>
        <end position="218"/>
    </location>
</feature>
<dbReference type="AlphaFoldDB" id="A0A851ZFS3"/>
<evidence type="ECO:0000256" key="10">
    <source>
        <dbReference type="SAM" id="Phobius"/>
    </source>
</evidence>
<evidence type="ECO:0000259" key="11">
    <source>
        <dbReference type="PROSITE" id="PS50262"/>
    </source>
</evidence>
<feature type="transmembrane region" description="Helical" evidence="10">
    <location>
        <begin position="86"/>
        <end position="108"/>
    </location>
</feature>
<evidence type="ECO:0000256" key="4">
    <source>
        <dbReference type="ARBA" id="ARBA00022989"/>
    </source>
</evidence>
<evidence type="ECO:0000256" key="3">
    <source>
        <dbReference type="ARBA" id="ARBA00022692"/>
    </source>
</evidence>
<protein>
    <submittedName>
        <fullName evidence="12">MAS protein</fullName>
    </submittedName>
</protein>
<proteinExistence type="inferred from homology"/>
<reference evidence="12" key="1">
    <citation type="submission" date="2019-09" db="EMBL/GenBank/DDBJ databases">
        <title>Bird 10,000 Genomes (B10K) Project - Family phase.</title>
        <authorList>
            <person name="Zhang G."/>
        </authorList>
    </citation>
    <scope>NUCLEOTIDE SEQUENCE</scope>
    <source>
        <strain evidence="12">B10K-DU-024-03</strain>
        <tissue evidence="12">Muscle</tissue>
    </source>
</reference>
<dbReference type="GO" id="GO:0005886">
    <property type="term" value="C:plasma membrane"/>
    <property type="evidence" value="ECO:0007669"/>
    <property type="project" value="UniProtKB-SubCell"/>
</dbReference>
<dbReference type="PANTHER" id="PTHR11334">
    <property type="entry name" value="MAS-RELATED G-PROTEIN COUPLED RECEPTOR"/>
    <property type="match status" value="1"/>
</dbReference>
<feature type="domain" description="G-protein coupled receptors family 1 profile" evidence="11">
    <location>
        <begin position="66"/>
        <end position="282"/>
    </location>
</feature>
<evidence type="ECO:0000256" key="2">
    <source>
        <dbReference type="ARBA" id="ARBA00022475"/>
    </source>
</evidence>
<dbReference type="PRINTS" id="PR00237">
    <property type="entry name" value="GPCRRHODOPSN"/>
</dbReference>
<evidence type="ECO:0000256" key="7">
    <source>
        <dbReference type="ARBA" id="ARBA00023170"/>
    </source>
</evidence>
<accession>A0A851ZFS3</accession>
<feature type="transmembrane region" description="Helical" evidence="10">
    <location>
        <begin position="166"/>
        <end position="188"/>
    </location>
</feature>
<evidence type="ECO:0000313" key="12">
    <source>
        <dbReference type="EMBL" id="NXD88169.1"/>
    </source>
</evidence>
<feature type="non-terminal residue" evidence="12">
    <location>
        <position position="324"/>
    </location>
</feature>
<dbReference type="Gene3D" id="1.20.1070.10">
    <property type="entry name" value="Rhodopsin 7-helix transmembrane proteins"/>
    <property type="match status" value="1"/>
</dbReference>
<dbReference type="PROSITE" id="PS50262">
    <property type="entry name" value="G_PROTEIN_RECEP_F1_2"/>
    <property type="match status" value="1"/>
</dbReference>
<feature type="transmembrane region" description="Helical" evidence="10">
    <location>
        <begin position="230"/>
        <end position="253"/>
    </location>
</feature>
<keyword evidence="5" id="KW-0297">G-protein coupled receptor</keyword>
<keyword evidence="8" id="KW-0807">Transducer</keyword>
<evidence type="ECO:0000256" key="1">
    <source>
        <dbReference type="ARBA" id="ARBA00004651"/>
    </source>
</evidence>
<dbReference type="FunFam" id="1.20.1070.10:FF:000193">
    <property type="entry name" value="Mas-related G-protein coupled receptor member E"/>
    <property type="match status" value="1"/>
</dbReference>
<dbReference type="Pfam" id="PF00001">
    <property type="entry name" value="7tm_1"/>
    <property type="match status" value="1"/>
</dbReference>
<dbReference type="InterPro" id="IPR000276">
    <property type="entry name" value="GPCR_Rhodpsn"/>
</dbReference>
<evidence type="ECO:0000256" key="8">
    <source>
        <dbReference type="ARBA" id="ARBA00023224"/>
    </source>
</evidence>
<comment type="subcellular location">
    <subcellularLocation>
        <location evidence="1">Cell membrane</location>
        <topology evidence="1">Multi-pass membrane protein</topology>
    </subcellularLocation>
</comment>
<feature type="transmembrane region" description="Helical" evidence="10">
    <location>
        <begin position="259"/>
        <end position="285"/>
    </location>
</feature>
<comment type="similarity">
    <text evidence="9">Belongs to the G-protein coupled receptor 1 family. Mas subfamily.</text>
</comment>
<keyword evidence="13" id="KW-1185">Reference proteome</keyword>
<sequence>QRFHNKTMERASQACWSHLGGMTHNSSWHHSLLRHEDDDYNWTDCETGPVSKVPVTLLICFCGLVGNGAVLWFLGSHARRNPITIYILNLAIADFTFLLCIATALVIFHGPESFCHSLGSRDMTTVLIITILFTFTASVYILTAFSAMTSLSILSPSHCSCHHSQHLPVLVCALLWALSFLLTMTLYFSPAALIVFILSYFLAVLILILSGLTLLARVLCCSRQYPPRKLCAVVLLAVFFFPFFTADFGYWLFLRVFNFSVFVFDASLTLASVNSTINPIIYFLVGSSTNTFTLSVRVAFQKAFEDVIEPQNTGKSPRENTVET</sequence>
<dbReference type="SUPFAM" id="SSF81321">
    <property type="entry name" value="Family A G protein-coupled receptor-like"/>
    <property type="match status" value="1"/>
</dbReference>
<comment type="caution">
    <text evidence="12">The sequence shown here is derived from an EMBL/GenBank/DDBJ whole genome shotgun (WGS) entry which is preliminary data.</text>
</comment>
<dbReference type="GO" id="GO:0004930">
    <property type="term" value="F:G protein-coupled receptor activity"/>
    <property type="evidence" value="ECO:0007669"/>
    <property type="project" value="UniProtKB-KW"/>
</dbReference>
<feature type="transmembrane region" description="Helical" evidence="10">
    <location>
        <begin position="128"/>
        <end position="154"/>
    </location>
</feature>
<keyword evidence="6 10" id="KW-0472">Membrane</keyword>
<evidence type="ECO:0000256" key="6">
    <source>
        <dbReference type="ARBA" id="ARBA00023136"/>
    </source>
</evidence>
<organism evidence="12 13">
    <name type="scientific">Halcyon senegalensis</name>
    <dbReference type="NCBI Taxonomy" id="342381"/>
    <lineage>
        <taxon>Eukaryota</taxon>
        <taxon>Metazoa</taxon>
        <taxon>Chordata</taxon>
        <taxon>Craniata</taxon>
        <taxon>Vertebrata</taxon>
        <taxon>Euteleostomi</taxon>
        <taxon>Archelosauria</taxon>
        <taxon>Archosauria</taxon>
        <taxon>Dinosauria</taxon>
        <taxon>Saurischia</taxon>
        <taxon>Theropoda</taxon>
        <taxon>Coelurosauria</taxon>
        <taxon>Aves</taxon>
        <taxon>Neognathae</taxon>
        <taxon>Neoaves</taxon>
        <taxon>Telluraves</taxon>
        <taxon>Coraciimorphae</taxon>
        <taxon>Coraciiformes</taxon>
        <taxon>Alcedinidae</taxon>
        <taxon>Halcyon</taxon>
    </lineage>
</organism>
<feature type="non-terminal residue" evidence="12">
    <location>
        <position position="1"/>
    </location>
</feature>
<dbReference type="EMBL" id="WBNJ01001052">
    <property type="protein sequence ID" value="NXD88169.1"/>
    <property type="molecule type" value="Genomic_DNA"/>
</dbReference>